<evidence type="ECO:0000313" key="11">
    <source>
        <dbReference type="Proteomes" id="UP000182836"/>
    </source>
</evidence>
<dbReference type="GO" id="GO:0016987">
    <property type="term" value="F:sigma factor activity"/>
    <property type="evidence" value="ECO:0007669"/>
    <property type="project" value="UniProtKB-KW"/>
</dbReference>
<evidence type="ECO:0000259" key="6">
    <source>
        <dbReference type="Pfam" id="PF04542"/>
    </source>
</evidence>
<dbReference type="InterPro" id="IPR013324">
    <property type="entry name" value="RNA_pol_sigma_r3/r4-like"/>
</dbReference>
<dbReference type="Gene3D" id="1.10.1740.10">
    <property type="match status" value="1"/>
</dbReference>
<dbReference type="Gene3D" id="1.10.10.10">
    <property type="entry name" value="Winged helix-like DNA-binding domain superfamily/Winged helix DNA-binding domain"/>
    <property type="match status" value="1"/>
</dbReference>
<evidence type="ECO:0000256" key="3">
    <source>
        <dbReference type="ARBA" id="ARBA00023082"/>
    </source>
</evidence>
<dbReference type="SUPFAM" id="SSF88659">
    <property type="entry name" value="Sigma3 and sigma4 domains of RNA polymerase sigma factors"/>
    <property type="match status" value="1"/>
</dbReference>
<keyword evidence="10" id="KW-1185">Reference proteome</keyword>
<dbReference type="STRING" id="47500.AF333_02820"/>
<organism evidence="8 10">
    <name type="scientific">Aneurinibacillus migulanus</name>
    <name type="common">Bacillus migulanus</name>
    <dbReference type="NCBI Taxonomy" id="47500"/>
    <lineage>
        <taxon>Bacteria</taxon>
        <taxon>Bacillati</taxon>
        <taxon>Bacillota</taxon>
        <taxon>Bacilli</taxon>
        <taxon>Bacillales</taxon>
        <taxon>Paenibacillaceae</taxon>
        <taxon>Aneurinibacillus group</taxon>
        <taxon>Aneurinibacillus</taxon>
    </lineage>
</organism>
<keyword evidence="3" id="KW-0731">Sigma factor</keyword>
<dbReference type="PANTHER" id="PTHR43133:SF8">
    <property type="entry name" value="RNA POLYMERASE SIGMA FACTOR HI_1459-RELATED"/>
    <property type="match status" value="1"/>
</dbReference>
<evidence type="ECO:0000256" key="1">
    <source>
        <dbReference type="ARBA" id="ARBA00010641"/>
    </source>
</evidence>
<dbReference type="PANTHER" id="PTHR43133">
    <property type="entry name" value="RNA POLYMERASE ECF-TYPE SIGMA FACTO"/>
    <property type="match status" value="1"/>
</dbReference>
<dbReference type="InterPro" id="IPR013325">
    <property type="entry name" value="RNA_pol_sigma_r2"/>
</dbReference>
<dbReference type="GO" id="GO:0006352">
    <property type="term" value="P:DNA-templated transcription initiation"/>
    <property type="evidence" value="ECO:0007669"/>
    <property type="project" value="InterPro"/>
</dbReference>
<evidence type="ECO:0000256" key="4">
    <source>
        <dbReference type="ARBA" id="ARBA00023125"/>
    </source>
</evidence>
<reference evidence="9 11" key="2">
    <citation type="submission" date="2016-10" db="EMBL/GenBank/DDBJ databases">
        <authorList>
            <person name="de Groot N.N."/>
        </authorList>
    </citation>
    <scope>NUCLEOTIDE SEQUENCE [LARGE SCALE GENOMIC DNA]</scope>
    <source>
        <strain evidence="9 11">DSM 2895</strain>
    </source>
</reference>
<sequence length="173" mass="20695">MKEWDWTSFFEEYEPLIEKWVARFPPGPLREEAKQEARIACWKRLPYYDEQRGMALSSYLFLSVKGTVINWYAREKRWRERHCLPSLPASHEEEGAERMELLLGTTDHDMEEELIWQAWMTYLSQEEARCVSLHIREGMTLREAAERLGIPYERAKKQKQRAMQKLRIAAEKG</sequence>
<evidence type="ECO:0000256" key="5">
    <source>
        <dbReference type="ARBA" id="ARBA00023163"/>
    </source>
</evidence>
<dbReference type="EMBL" id="FNED01000004">
    <property type="protein sequence ID" value="SDI47056.1"/>
    <property type="molecule type" value="Genomic_DNA"/>
</dbReference>
<dbReference type="InterPro" id="IPR036388">
    <property type="entry name" value="WH-like_DNA-bd_sf"/>
</dbReference>
<protein>
    <submittedName>
        <fullName evidence="9">RNA polymerase sigma factor, sigma-70 family</fullName>
    </submittedName>
</protein>
<comment type="similarity">
    <text evidence="1">Belongs to the sigma-70 factor family. ECF subfamily.</text>
</comment>
<proteinExistence type="inferred from homology"/>
<keyword evidence="2" id="KW-0805">Transcription regulation</keyword>
<dbReference type="PATRIC" id="fig|47500.8.peg.2917"/>
<dbReference type="AlphaFoldDB" id="A0A0D1XDF0"/>
<dbReference type="GO" id="GO:0003677">
    <property type="term" value="F:DNA binding"/>
    <property type="evidence" value="ECO:0007669"/>
    <property type="project" value="UniProtKB-KW"/>
</dbReference>
<dbReference type="InterPro" id="IPR007627">
    <property type="entry name" value="RNA_pol_sigma70_r2"/>
</dbReference>
<dbReference type="Proteomes" id="UP000182836">
    <property type="component" value="Unassembled WGS sequence"/>
</dbReference>
<name>A0A0D1XDF0_ANEMI</name>
<dbReference type="SUPFAM" id="SSF88946">
    <property type="entry name" value="Sigma2 domain of RNA polymerase sigma factors"/>
    <property type="match status" value="1"/>
</dbReference>
<feature type="domain" description="RNA polymerase sigma-70 region 2" evidence="6">
    <location>
        <begin position="9"/>
        <end position="77"/>
    </location>
</feature>
<feature type="domain" description="RNA polymerase sigma-70 region 4" evidence="7">
    <location>
        <begin position="121"/>
        <end position="167"/>
    </location>
</feature>
<evidence type="ECO:0000256" key="2">
    <source>
        <dbReference type="ARBA" id="ARBA00023015"/>
    </source>
</evidence>
<dbReference type="InterPro" id="IPR014284">
    <property type="entry name" value="RNA_pol_sigma-70_dom"/>
</dbReference>
<accession>A0A0D1XDF0</accession>
<dbReference type="Pfam" id="PF04545">
    <property type="entry name" value="Sigma70_r4"/>
    <property type="match status" value="1"/>
</dbReference>
<dbReference type="Pfam" id="PF04542">
    <property type="entry name" value="Sigma70_r2"/>
    <property type="match status" value="1"/>
</dbReference>
<dbReference type="Proteomes" id="UP000037269">
    <property type="component" value="Unassembled WGS sequence"/>
</dbReference>
<dbReference type="InterPro" id="IPR007630">
    <property type="entry name" value="RNA_pol_sigma70_r4"/>
</dbReference>
<dbReference type="InterPro" id="IPR039425">
    <property type="entry name" value="RNA_pol_sigma-70-like"/>
</dbReference>
<dbReference type="NCBIfam" id="TIGR02937">
    <property type="entry name" value="sigma70-ECF"/>
    <property type="match status" value="1"/>
</dbReference>
<evidence type="ECO:0000313" key="8">
    <source>
        <dbReference type="EMBL" id="KON94586.1"/>
    </source>
</evidence>
<reference evidence="8 10" key="1">
    <citation type="submission" date="2015-07" db="EMBL/GenBank/DDBJ databases">
        <title>Fjat-14205 dsm 2895.</title>
        <authorList>
            <person name="Liu B."/>
            <person name="Wang J."/>
            <person name="Zhu Y."/>
            <person name="Liu G."/>
            <person name="Chen Q."/>
            <person name="Chen Z."/>
            <person name="Lan J."/>
            <person name="Che J."/>
            <person name="Ge C."/>
            <person name="Shi H."/>
            <person name="Pan Z."/>
            <person name="Liu X."/>
        </authorList>
    </citation>
    <scope>NUCLEOTIDE SEQUENCE [LARGE SCALE GENOMIC DNA]</scope>
    <source>
        <strain evidence="8 10">DSM 2895</strain>
    </source>
</reference>
<keyword evidence="4" id="KW-0238">DNA-binding</keyword>
<evidence type="ECO:0000313" key="9">
    <source>
        <dbReference type="EMBL" id="SDI47056.1"/>
    </source>
</evidence>
<evidence type="ECO:0000313" key="10">
    <source>
        <dbReference type="Proteomes" id="UP000037269"/>
    </source>
</evidence>
<evidence type="ECO:0000259" key="7">
    <source>
        <dbReference type="Pfam" id="PF04545"/>
    </source>
</evidence>
<gene>
    <name evidence="8" type="ORF">AF333_02820</name>
    <name evidence="9" type="ORF">SAMN04487909_104132</name>
</gene>
<dbReference type="EMBL" id="LGUG01000004">
    <property type="protein sequence ID" value="KON94586.1"/>
    <property type="molecule type" value="Genomic_DNA"/>
</dbReference>
<keyword evidence="5" id="KW-0804">Transcription</keyword>